<dbReference type="InterPro" id="IPR018356">
    <property type="entry name" value="Tscrpt_reg_HTH_DeoR_CS"/>
</dbReference>
<dbReference type="InterPro" id="IPR001034">
    <property type="entry name" value="DeoR_HTH"/>
</dbReference>
<keyword evidence="3" id="KW-0804">Transcription</keyword>
<dbReference type="InterPro" id="IPR051534">
    <property type="entry name" value="CBASS_pafABC_assoc_protein"/>
</dbReference>
<dbReference type="Proteomes" id="UP000231990">
    <property type="component" value="Unassembled WGS sequence"/>
</dbReference>
<dbReference type="InterPro" id="IPR057727">
    <property type="entry name" value="WCX_dom"/>
</dbReference>
<dbReference type="EMBL" id="NPDY01000007">
    <property type="protein sequence ID" value="PJZ69732.1"/>
    <property type="molecule type" value="Genomic_DNA"/>
</dbReference>
<dbReference type="PROSITE" id="PS00894">
    <property type="entry name" value="HTH_DEOR_1"/>
    <property type="match status" value="1"/>
</dbReference>
<evidence type="ECO:0000313" key="5">
    <source>
        <dbReference type="EMBL" id="PJZ69732.1"/>
    </source>
</evidence>
<evidence type="ECO:0000313" key="8">
    <source>
        <dbReference type="Proteomes" id="UP000231990"/>
    </source>
</evidence>
<keyword evidence="7" id="KW-1185">Reference proteome</keyword>
<accession>A0A2M9ZM86</accession>
<name>A0A2M9ZM86_9LEPT</name>
<evidence type="ECO:0000256" key="2">
    <source>
        <dbReference type="ARBA" id="ARBA00023125"/>
    </source>
</evidence>
<dbReference type="EMBL" id="NPDZ01000006">
    <property type="protein sequence ID" value="PJZ73053.1"/>
    <property type="molecule type" value="Genomic_DNA"/>
</dbReference>
<dbReference type="RefSeq" id="WP_100713713.1">
    <property type="nucleotide sequence ID" value="NZ_NPDY01000007.1"/>
</dbReference>
<dbReference type="InterPro" id="IPR028349">
    <property type="entry name" value="PafC-like"/>
</dbReference>
<evidence type="ECO:0000256" key="1">
    <source>
        <dbReference type="ARBA" id="ARBA00023015"/>
    </source>
</evidence>
<dbReference type="PIRSF" id="PIRSF016838">
    <property type="entry name" value="PafC"/>
    <property type="match status" value="1"/>
</dbReference>
<dbReference type="SUPFAM" id="SSF46785">
    <property type="entry name" value="Winged helix' DNA-binding domain"/>
    <property type="match status" value="1"/>
</dbReference>
<organism evidence="6 8">
    <name type="scientific">Leptospira perolatii</name>
    <dbReference type="NCBI Taxonomy" id="2023191"/>
    <lineage>
        <taxon>Bacteria</taxon>
        <taxon>Pseudomonadati</taxon>
        <taxon>Spirochaetota</taxon>
        <taxon>Spirochaetia</taxon>
        <taxon>Leptospirales</taxon>
        <taxon>Leptospiraceae</taxon>
        <taxon>Leptospira</taxon>
    </lineage>
</organism>
<dbReference type="GO" id="GO:0003677">
    <property type="term" value="F:DNA binding"/>
    <property type="evidence" value="ECO:0007669"/>
    <property type="project" value="UniProtKB-KW"/>
</dbReference>
<dbReference type="InterPro" id="IPR036388">
    <property type="entry name" value="WH-like_DNA-bd_sf"/>
</dbReference>
<dbReference type="PROSITE" id="PS51000">
    <property type="entry name" value="HTH_DEOR_2"/>
    <property type="match status" value="1"/>
</dbReference>
<dbReference type="InterPro" id="IPR026881">
    <property type="entry name" value="WYL_dom"/>
</dbReference>
<comment type="caution">
    <text evidence="6">The sequence shown here is derived from an EMBL/GenBank/DDBJ whole genome shotgun (WGS) entry which is preliminary data.</text>
</comment>
<dbReference type="Pfam" id="PF25583">
    <property type="entry name" value="WCX"/>
    <property type="match status" value="1"/>
</dbReference>
<evidence type="ECO:0000313" key="7">
    <source>
        <dbReference type="Proteomes" id="UP000231962"/>
    </source>
</evidence>
<dbReference type="Gene3D" id="1.10.10.10">
    <property type="entry name" value="Winged helix-like DNA-binding domain superfamily/Winged helix DNA-binding domain"/>
    <property type="match status" value="1"/>
</dbReference>
<dbReference type="Pfam" id="PF13280">
    <property type="entry name" value="WYL"/>
    <property type="match status" value="1"/>
</dbReference>
<evidence type="ECO:0000313" key="6">
    <source>
        <dbReference type="EMBL" id="PJZ73053.1"/>
    </source>
</evidence>
<dbReference type="PANTHER" id="PTHR34580">
    <property type="match status" value="1"/>
</dbReference>
<evidence type="ECO:0000256" key="3">
    <source>
        <dbReference type="ARBA" id="ARBA00023163"/>
    </source>
</evidence>
<keyword evidence="1" id="KW-0805">Transcription regulation</keyword>
<dbReference type="Proteomes" id="UP000231962">
    <property type="component" value="Unassembled WGS sequence"/>
</dbReference>
<dbReference type="PANTHER" id="PTHR34580:SF1">
    <property type="entry name" value="PROTEIN PAFC"/>
    <property type="match status" value="1"/>
</dbReference>
<dbReference type="InterPro" id="IPR036390">
    <property type="entry name" value="WH_DNA-bd_sf"/>
</dbReference>
<feature type="domain" description="HTH deoR-type" evidence="4">
    <location>
        <begin position="2"/>
        <end position="57"/>
    </location>
</feature>
<dbReference type="AlphaFoldDB" id="A0A2M9ZM86"/>
<dbReference type="Pfam" id="PF08279">
    <property type="entry name" value="HTH_11"/>
    <property type="match status" value="1"/>
</dbReference>
<evidence type="ECO:0000259" key="4">
    <source>
        <dbReference type="PROSITE" id="PS51000"/>
    </source>
</evidence>
<gene>
    <name evidence="5" type="ORF">CH360_09045</name>
    <name evidence="6" type="ORF">CH373_11190</name>
</gene>
<protein>
    <submittedName>
        <fullName evidence="6">Transcriptional regulator</fullName>
    </submittedName>
</protein>
<dbReference type="InterPro" id="IPR013196">
    <property type="entry name" value="HTH_11"/>
</dbReference>
<reference evidence="7 8" key="1">
    <citation type="submission" date="2017-07" db="EMBL/GenBank/DDBJ databases">
        <title>Leptospira spp. isolated from tropical soils.</title>
        <authorList>
            <person name="Thibeaux R."/>
            <person name="Iraola G."/>
            <person name="Ferres I."/>
            <person name="Bierque E."/>
            <person name="Girault D."/>
            <person name="Soupe-Gilbert M.-E."/>
            <person name="Picardeau M."/>
            <person name="Goarant C."/>
        </authorList>
    </citation>
    <scope>NUCLEOTIDE SEQUENCE [LARGE SCALE GENOMIC DNA]</scope>
    <source>
        <strain evidence="6 8">FH1-B-B1</strain>
        <strain evidence="5 7">FH1-B-C1</strain>
    </source>
</reference>
<dbReference type="OrthoDB" id="9767131at2"/>
<keyword evidence="2" id="KW-0238">DNA-binding</keyword>
<dbReference type="PROSITE" id="PS52050">
    <property type="entry name" value="WYL"/>
    <property type="match status" value="1"/>
</dbReference>
<dbReference type="GO" id="GO:0003700">
    <property type="term" value="F:DNA-binding transcription factor activity"/>
    <property type="evidence" value="ECO:0007669"/>
    <property type="project" value="InterPro"/>
</dbReference>
<proteinExistence type="predicted"/>
<sequence>MRADRLISILLHLQAKGRTTSKELSKKLGVSIRTIHRDMDALSVSGVPVYAERGLTGGWTLAEGYRTNLTGMKKEEVISLLVLNSTRIIDDLGKKKDFESAFTKLLAALPPAFRKDAEVARQRILIDSTGWMQAQEDLPSLKILQDAIWEDRKLKIIYEKDEQRREREIEPLGLVAKELTWYLVARSAKEYRTFRVSRIKSAVILSSRFERPKKFELTSYWENWLKDFRTRIPSYPVTILCREQAFAKIKFVPYIKILKSSDVSEGWIKAEVDLETKEWALRSLLMLSSNAIILEPKELKDILIEKVNEIQNLYSLNLESLTKSRGNRDHR</sequence>